<dbReference type="EMBL" id="FONN01000004">
    <property type="protein sequence ID" value="SFE61272.1"/>
    <property type="molecule type" value="Genomic_DNA"/>
</dbReference>
<evidence type="ECO:0000256" key="1">
    <source>
        <dbReference type="SAM" id="Phobius"/>
    </source>
</evidence>
<feature type="transmembrane region" description="Helical" evidence="1">
    <location>
        <begin position="33"/>
        <end position="51"/>
    </location>
</feature>
<dbReference type="RefSeq" id="WP_046232477.1">
    <property type="nucleotide sequence ID" value="NZ_FONN01000004.1"/>
</dbReference>
<keyword evidence="3" id="KW-1185">Reference proteome</keyword>
<feature type="transmembrane region" description="Helical" evidence="1">
    <location>
        <begin position="6"/>
        <end position="21"/>
    </location>
</feature>
<proteinExistence type="predicted"/>
<keyword evidence="1" id="KW-1133">Transmembrane helix</keyword>
<reference evidence="3" key="1">
    <citation type="submission" date="2016-10" db="EMBL/GenBank/DDBJ databases">
        <authorList>
            <person name="Varghese N."/>
            <person name="Submissions S."/>
        </authorList>
    </citation>
    <scope>NUCLEOTIDE SEQUENCE [LARGE SCALE GENOMIC DNA]</scope>
    <source>
        <strain evidence="3">CGMCC 1.10223</strain>
    </source>
</reference>
<keyword evidence="1" id="KW-0812">Transmembrane</keyword>
<dbReference type="OrthoDB" id="2641858at2"/>
<accession>A0A1I2BZB8</accession>
<sequence>MWERALIVAVSFGGMLLYDGITLRGKTTKKDKWLYVLITAGCLYMGIDYVVNKDWLDYFDVVEQVLGGPAKQINSMLGGPN</sequence>
<dbReference type="AlphaFoldDB" id="A0A1I2BZB8"/>
<keyword evidence="1" id="KW-0472">Membrane</keyword>
<gene>
    <name evidence="2" type="ORF">SAMN04487969_104163</name>
</gene>
<organism evidence="2 3">
    <name type="scientific">Paenibacillus algorifonticola</name>
    <dbReference type="NCBI Taxonomy" id="684063"/>
    <lineage>
        <taxon>Bacteria</taxon>
        <taxon>Bacillati</taxon>
        <taxon>Bacillota</taxon>
        <taxon>Bacilli</taxon>
        <taxon>Bacillales</taxon>
        <taxon>Paenibacillaceae</taxon>
        <taxon>Paenibacillus</taxon>
    </lineage>
</organism>
<dbReference type="Proteomes" id="UP000183410">
    <property type="component" value="Unassembled WGS sequence"/>
</dbReference>
<protein>
    <submittedName>
        <fullName evidence="2">Uncharacterized protein</fullName>
    </submittedName>
</protein>
<evidence type="ECO:0000313" key="3">
    <source>
        <dbReference type="Proteomes" id="UP000183410"/>
    </source>
</evidence>
<name>A0A1I2BZB8_9BACL</name>
<evidence type="ECO:0000313" key="2">
    <source>
        <dbReference type="EMBL" id="SFE61272.1"/>
    </source>
</evidence>